<proteinExistence type="predicted"/>
<evidence type="ECO:0000313" key="2">
    <source>
        <dbReference type="Proteomes" id="UP001461960"/>
    </source>
</evidence>
<keyword evidence="2" id="KW-1185">Reference proteome</keyword>
<gene>
    <name evidence="1" type="ORF">AAIR29_09860</name>
</gene>
<dbReference type="RefSeq" id="WP_299218495.1">
    <property type="nucleotide sequence ID" value="NZ_JBDGHN010000005.1"/>
</dbReference>
<dbReference type="Proteomes" id="UP001461960">
    <property type="component" value="Unassembled WGS sequence"/>
</dbReference>
<comment type="caution">
    <text evidence="1">The sequence shown here is derived from an EMBL/GenBank/DDBJ whole genome shotgun (WGS) entry which is preliminary data.</text>
</comment>
<accession>A0ABU9X957</accession>
<reference evidence="1 2" key="1">
    <citation type="submission" date="2024-05" db="EMBL/GenBank/DDBJ databases">
        <authorList>
            <person name="Kim H.-Y."/>
            <person name="Kim E."/>
            <person name="Cai Y."/>
            <person name="Yang S.-M."/>
            <person name="Lee W."/>
        </authorList>
    </citation>
    <scope>NUCLEOTIDE SEQUENCE [LARGE SCALE GENOMIC DNA]</scope>
    <source>
        <strain evidence="1 2">FBL11</strain>
    </source>
</reference>
<sequence length="87" mass="9998">MGVEQAEEIRSEAKECFNESMGDYNLQFVMQSHNQNPLANKPYVIYDGNGEIFQIGKLDDEGQTPVLKDGQEKEYFIHVLDEEVINE</sequence>
<protein>
    <submittedName>
        <fullName evidence="1">Uncharacterized protein</fullName>
    </submittedName>
</protein>
<organism evidence="1 2">
    <name type="scientific">Psychrobacter saeujeotis</name>
    <dbReference type="NCBI Taxonomy" id="3143436"/>
    <lineage>
        <taxon>Bacteria</taxon>
        <taxon>Pseudomonadati</taxon>
        <taxon>Pseudomonadota</taxon>
        <taxon>Gammaproteobacteria</taxon>
        <taxon>Moraxellales</taxon>
        <taxon>Moraxellaceae</taxon>
        <taxon>Psychrobacter</taxon>
    </lineage>
</organism>
<evidence type="ECO:0000313" key="1">
    <source>
        <dbReference type="EMBL" id="MEN2751935.1"/>
    </source>
</evidence>
<dbReference type="EMBL" id="JBDGHN010000005">
    <property type="protein sequence ID" value="MEN2751935.1"/>
    <property type="molecule type" value="Genomic_DNA"/>
</dbReference>
<name>A0ABU9X957_9GAMM</name>